<dbReference type="InterPro" id="IPR037231">
    <property type="entry name" value="NAP-like_sf"/>
</dbReference>
<dbReference type="InterPro" id="IPR002164">
    <property type="entry name" value="NAP_family"/>
</dbReference>
<dbReference type="InParanoid" id="A0A7R8V5A9"/>
<protein>
    <submittedName>
        <fullName evidence="4">Uncharacterized protein</fullName>
    </submittedName>
</protein>
<dbReference type="OrthoDB" id="27325at2759"/>
<dbReference type="Proteomes" id="UP000594454">
    <property type="component" value="Chromosome 6"/>
</dbReference>
<dbReference type="AlphaFoldDB" id="A0A7R8V5A9"/>
<dbReference type="Pfam" id="PF00956">
    <property type="entry name" value="NAP"/>
    <property type="match status" value="1"/>
</dbReference>
<proteinExistence type="inferred from homology"/>
<accession>A0A7R8V5A9</accession>
<dbReference type="EMBL" id="LR899014">
    <property type="protein sequence ID" value="CAD7091930.1"/>
    <property type="molecule type" value="Genomic_DNA"/>
</dbReference>
<evidence type="ECO:0000313" key="5">
    <source>
        <dbReference type="Proteomes" id="UP000594454"/>
    </source>
</evidence>
<dbReference type="GO" id="GO:0006334">
    <property type="term" value="P:nucleosome assembly"/>
    <property type="evidence" value="ECO:0007669"/>
    <property type="project" value="InterPro"/>
</dbReference>
<evidence type="ECO:0000256" key="1">
    <source>
        <dbReference type="ARBA" id="ARBA00009947"/>
    </source>
</evidence>
<comment type="similarity">
    <text evidence="1 2">Belongs to the nucleosome assembly protein (NAP) family.</text>
</comment>
<name>A0A7R8V5A9_HERIL</name>
<feature type="compositionally biased region" description="Acidic residues" evidence="3">
    <location>
        <begin position="282"/>
        <end position="307"/>
    </location>
</feature>
<evidence type="ECO:0000313" key="4">
    <source>
        <dbReference type="EMBL" id="CAD7091930.1"/>
    </source>
</evidence>
<dbReference type="GO" id="GO:0005634">
    <property type="term" value="C:nucleus"/>
    <property type="evidence" value="ECO:0007669"/>
    <property type="project" value="InterPro"/>
</dbReference>
<dbReference type="Gene3D" id="1.20.5.1500">
    <property type="match status" value="1"/>
</dbReference>
<feature type="region of interest" description="Disordered" evidence="3">
    <location>
        <begin position="282"/>
        <end position="321"/>
    </location>
</feature>
<evidence type="ECO:0000256" key="3">
    <source>
        <dbReference type="SAM" id="MobiDB-lite"/>
    </source>
</evidence>
<organism evidence="4 5">
    <name type="scientific">Hermetia illucens</name>
    <name type="common">Black soldier fly</name>
    <dbReference type="NCBI Taxonomy" id="343691"/>
    <lineage>
        <taxon>Eukaryota</taxon>
        <taxon>Metazoa</taxon>
        <taxon>Ecdysozoa</taxon>
        <taxon>Arthropoda</taxon>
        <taxon>Hexapoda</taxon>
        <taxon>Insecta</taxon>
        <taxon>Pterygota</taxon>
        <taxon>Neoptera</taxon>
        <taxon>Endopterygota</taxon>
        <taxon>Diptera</taxon>
        <taxon>Brachycera</taxon>
        <taxon>Stratiomyomorpha</taxon>
        <taxon>Stratiomyidae</taxon>
        <taxon>Hermetiinae</taxon>
        <taxon>Hermetia</taxon>
    </lineage>
</organism>
<dbReference type="Gene3D" id="3.30.1120.90">
    <property type="entry name" value="Nucleosome assembly protein"/>
    <property type="match status" value="1"/>
</dbReference>
<dbReference type="SUPFAM" id="SSF143113">
    <property type="entry name" value="NAP-like"/>
    <property type="match status" value="1"/>
</dbReference>
<gene>
    <name evidence="4" type="ORF">HERILL_LOCUS14327</name>
</gene>
<reference evidence="4 5" key="1">
    <citation type="submission" date="2020-11" db="EMBL/GenBank/DDBJ databases">
        <authorList>
            <person name="Wallbank WR R."/>
            <person name="Pardo Diaz C."/>
            <person name="Kozak K."/>
            <person name="Martin S."/>
            <person name="Jiggins C."/>
            <person name="Moest M."/>
            <person name="Warren A I."/>
            <person name="Generalovic N T."/>
            <person name="Byers J.R.P. K."/>
            <person name="Montejo-Kovacevich G."/>
            <person name="Yen C E."/>
        </authorList>
    </citation>
    <scope>NUCLEOTIDE SEQUENCE [LARGE SCALE GENOMIC DNA]</scope>
</reference>
<keyword evidence="5" id="KW-1185">Reference proteome</keyword>
<evidence type="ECO:0000256" key="2">
    <source>
        <dbReference type="RuleBase" id="RU003876"/>
    </source>
</evidence>
<dbReference type="PANTHER" id="PTHR11875">
    <property type="entry name" value="TESTIS-SPECIFIC Y-ENCODED PROTEIN"/>
    <property type="match status" value="1"/>
</dbReference>
<sequence>MKFMASLPLPIKKKVRALRKLQLITTHLDAEFHRKVYELERSFEERHRDIFKKRFEIINGDYEPTEEECNYSDAEYTLDYTHAIDDFPLSVDNSCPPFDANARGVPDFWLTIFKYVPLFETFVKETDEPALKHLVDIRCVTKPPPDLSFTLEFHFSPNPFFSNSVLTKEYLLKCDPDNDDPFSFDGPEIYKCIGCNIDWYEGKDLTCKTVKRKSQLNQDRGSVKIIKTESFFNFFDPPEIPEDEHDPQFDDINTILETDFEIGHYLKERIVPRAVLYFTGESDDFSDSTSNDDESEDCDVSEEDIGEEGGNVPDGDGDAAP</sequence>